<proteinExistence type="predicted"/>
<dbReference type="EMBL" id="LR797063">
    <property type="protein sequence ID" value="CAB4184647.1"/>
    <property type="molecule type" value="Genomic_DNA"/>
</dbReference>
<protein>
    <submittedName>
        <fullName evidence="1">Uncharacterized protein</fullName>
    </submittedName>
</protein>
<name>A0A6J5QQ84_9CAUD</name>
<gene>
    <name evidence="1" type="ORF">UFOVP1112_19</name>
    <name evidence="2" type="ORF">UFOVP1385_40</name>
    <name evidence="3" type="ORF">UFOVP1478_2</name>
</gene>
<reference evidence="1" key="1">
    <citation type="submission" date="2020-05" db="EMBL/GenBank/DDBJ databases">
        <authorList>
            <person name="Chiriac C."/>
            <person name="Salcher M."/>
            <person name="Ghai R."/>
            <person name="Kavagutti S V."/>
        </authorList>
    </citation>
    <scope>NUCLEOTIDE SEQUENCE</scope>
</reference>
<evidence type="ECO:0000313" key="2">
    <source>
        <dbReference type="EMBL" id="CAB4204186.1"/>
    </source>
</evidence>
<dbReference type="EMBL" id="LR797425">
    <property type="protein sequence ID" value="CAB4215226.1"/>
    <property type="molecule type" value="Genomic_DNA"/>
</dbReference>
<sequence>MALKEFFMGSGSKIAQVPNKMQQTPIYNKNQEAILNYLLSRGKAGLEDPYAGFQPIAQQARTQFEQQTVPGIAERFTSMGNNALSSPSFASQLGQSGAGLEQMLAAMQAQYGQQSQNTALQQLGYGLSPRSQLSPQYQNYMQQGQGGFLSSLLPALLQTGGTLLGGMFGGPAGAVAGGAAGSGLGSLFGGGQNSMSQYGSAPSYGSGTDYGRQFGLNSGYLNLGGY</sequence>
<accession>A0A6J5QQ84</accession>
<organism evidence="1">
    <name type="scientific">uncultured Caudovirales phage</name>
    <dbReference type="NCBI Taxonomy" id="2100421"/>
    <lineage>
        <taxon>Viruses</taxon>
        <taxon>Duplodnaviria</taxon>
        <taxon>Heunggongvirae</taxon>
        <taxon>Uroviricota</taxon>
        <taxon>Caudoviricetes</taxon>
        <taxon>Peduoviridae</taxon>
        <taxon>Maltschvirus</taxon>
        <taxon>Maltschvirus maltsch</taxon>
    </lineage>
</organism>
<dbReference type="EMBL" id="LR797335">
    <property type="protein sequence ID" value="CAB4204186.1"/>
    <property type="molecule type" value="Genomic_DNA"/>
</dbReference>
<evidence type="ECO:0000313" key="1">
    <source>
        <dbReference type="EMBL" id="CAB4184647.1"/>
    </source>
</evidence>
<evidence type="ECO:0000313" key="3">
    <source>
        <dbReference type="EMBL" id="CAB4215226.1"/>
    </source>
</evidence>